<dbReference type="OrthoDB" id="5598028at2759"/>
<sequence length="922" mass="101468">MFKRPFELVERFSERIQMGSRKKSKHNPEEENEQKTVAGENAAAGASQSKESTTSTAGVPEVNKIPAEPTLKSVGASHVSQSSPQLVGGQSNESAVQKHLENRASWYGSWKGKAKPVAAVARDSIPASPVGVSSTRTYEQTSQGQLCERGLSSTATQSPRRYMSGSIRSASKGDILPASTSNLSVVSDRTKNVVEQQRTAVSEESVEEMALEAPLPPDPPKTDEQSKDQASSKQQQSGVSGWFGWWSRPDGYVEGTTLESAKEQDDKISADAQQKPLPESPAEERVLPKLDQTHDMSTQVGAIPMSEEQSQKSTQKVNAGSQRSSWFWYWSKQQNSPSDERPPASNGQPSERKQGVNQESLSDTPMRDPSSPKDIEAATQRPDANMETKPTQPRKSTGWAFWSRESDAKDEGNSHKQVGEIAVEGTPSQSNPEAAQFNETEEQQEQTLKSAAKGRPLRSRGREYVKDSPKQSNTPSKITPSASPERKLEERKLIALSGKSAKEQPKQAKEVGKEDKNILLPDFYSTYSLIQQPSIWAQIRRLFVSDSNSFPGPHLHLTPNPPRIKKALAIGVHGFFPSPIYQKILGQPTGTSIRFSNCAAQAIKSWTEKRGYECEIEKVALEGEGLISERVDTLWKLLLNWIDHIRRADFILVACHSQGVPVAVMLVAKLIAFGCVSNAKIGICAMAGISLGPFAEYKTRMFGGTALELFDFADPKSKVSEMYRSAVEEVLKAGVRIVYVGSIDDQLVSLESSTFAPLSHPNIYRAVFIDGRLHTSDFLTQLIGFTLKLRNLGLPDHGLIRELSPALAGSLYSGEGHSTLHNYMPIYDLAVQHALETTLADHSTAPGADQVIWGTLQGPSSVKDSNPYFLPWAMRGVLEERAVRETMGKEVEELLRLFEEWKPASKGLKDIKFRLEAVRSKL</sequence>
<feature type="compositionally biased region" description="Polar residues" evidence="1">
    <location>
        <begin position="46"/>
        <end position="57"/>
    </location>
</feature>
<evidence type="ECO:0000313" key="4">
    <source>
        <dbReference type="Proteomes" id="UP000053259"/>
    </source>
</evidence>
<gene>
    <name evidence="3" type="ORF">PV09_05250</name>
</gene>
<accession>A0A0D2A9S7</accession>
<evidence type="ECO:0000259" key="2">
    <source>
        <dbReference type="Pfam" id="PF26147"/>
    </source>
</evidence>
<dbReference type="InParanoid" id="A0A0D2A9S7"/>
<feature type="compositionally biased region" description="Polar residues" evidence="1">
    <location>
        <begin position="78"/>
        <end position="95"/>
    </location>
</feature>
<dbReference type="VEuPathDB" id="FungiDB:PV09_05250"/>
<feature type="compositionally biased region" description="Polar residues" evidence="1">
    <location>
        <begin position="307"/>
        <end position="337"/>
    </location>
</feature>
<organism evidence="3 4">
    <name type="scientific">Verruconis gallopava</name>
    <dbReference type="NCBI Taxonomy" id="253628"/>
    <lineage>
        <taxon>Eukaryota</taxon>
        <taxon>Fungi</taxon>
        <taxon>Dikarya</taxon>
        <taxon>Ascomycota</taxon>
        <taxon>Pezizomycotina</taxon>
        <taxon>Dothideomycetes</taxon>
        <taxon>Pleosporomycetidae</taxon>
        <taxon>Venturiales</taxon>
        <taxon>Sympoventuriaceae</taxon>
        <taxon>Verruconis</taxon>
    </lineage>
</organism>
<feature type="compositionally biased region" description="Basic and acidic residues" evidence="1">
    <location>
        <begin position="404"/>
        <end position="418"/>
    </location>
</feature>
<name>A0A0D2A9S7_9PEZI</name>
<feature type="compositionally biased region" description="Polar residues" evidence="1">
    <location>
        <begin position="470"/>
        <end position="482"/>
    </location>
</feature>
<evidence type="ECO:0000313" key="3">
    <source>
        <dbReference type="EMBL" id="KIW03483.1"/>
    </source>
</evidence>
<proteinExistence type="predicted"/>
<feature type="compositionally biased region" description="Polar residues" evidence="1">
    <location>
        <begin position="178"/>
        <end position="202"/>
    </location>
</feature>
<dbReference type="InterPro" id="IPR058934">
    <property type="entry name" value="YMC020W-like"/>
</dbReference>
<dbReference type="RefSeq" id="XP_016213352.1">
    <property type="nucleotide sequence ID" value="XM_016358733.1"/>
</dbReference>
<feature type="compositionally biased region" description="Polar residues" evidence="1">
    <location>
        <begin position="345"/>
        <end position="363"/>
    </location>
</feature>
<protein>
    <recommendedName>
        <fullName evidence="2">YMC020W-like alpha/beta hydrolase domain-containing protein</fullName>
    </recommendedName>
</protein>
<feature type="compositionally biased region" description="Basic and acidic residues" evidence="1">
    <location>
        <begin position="1"/>
        <end position="14"/>
    </location>
</feature>
<feature type="region of interest" description="Disordered" evidence="1">
    <location>
        <begin position="127"/>
        <end position="488"/>
    </location>
</feature>
<dbReference type="GeneID" id="27313223"/>
<dbReference type="AlphaFoldDB" id="A0A0D2A9S7"/>
<evidence type="ECO:0000256" key="1">
    <source>
        <dbReference type="SAM" id="MobiDB-lite"/>
    </source>
</evidence>
<dbReference type="Proteomes" id="UP000053259">
    <property type="component" value="Unassembled WGS sequence"/>
</dbReference>
<dbReference type="EMBL" id="KN847544">
    <property type="protein sequence ID" value="KIW03483.1"/>
    <property type="molecule type" value="Genomic_DNA"/>
</dbReference>
<feature type="region of interest" description="Disordered" evidence="1">
    <location>
        <begin position="1"/>
        <end position="95"/>
    </location>
</feature>
<dbReference type="Pfam" id="PF26147">
    <property type="entry name" value="AB_HYDROLASE_YMC0-YMC35"/>
    <property type="match status" value="1"/>
</dbReference>
<dbReference type="PANTHER" id="PTHR47349">
    <property type="entry name" value="CHROMOSOME 8, WHOLE GENOME SHOTGUN SEQUENCE"/>
    <property type="match status" value="1"/>
</dbReference>
<feature type="compositionally biased region" description="Basic and acidic residues" evidence="1">
    <location>
        <begin position="260"/>
        <end position="269"/>
    </location>
</feature>
<reference evidence="3 4" key="1">
    <citation type="submission" date="2015-01" db="EMBL/GenBank/DDBJ databases">
        <title>The Genome Sequence of Ochroconis gallopava CBS43764.</title>
        <authorList>
            <consortium name="The Broad Institute Genomics Platform"/>
            <person name="Cuomo C."/>
            <person name="de Hoog S."/>
            <person name="Gorbushina A."/>
            <person name="Stielow B."/>
            <person name="Teixiera M."/>
            <person name="Abouelleil A."/>
            <person name="Chapman S.B."/>
            <person name="Priest M."/>
            <person name="Young S.K."/>
            <person name="Wortman J."/>
            <person name="Nusbaum C."/>
            <person name="Birren B."/>
        </authorList>
    </citation>
    <scope>NUCLEOTIDE SEQUENCE [LARGE SCALE GENOMIC DNA]</scope>
    <source>
        <strain evidence="3 4">CBS 43764</strain>
    </source>
</reference>
<feature type="compositionally biased region" description="Polar residues" evidence="1">
    <location>
        <begin position="131"/>
        <end position="159"/>
    </location>
</feature>
<feature type="compositionally biased region" description="Low complexity" evidence="1">
    <location>
        <begin position="228"/>
        <end position="237"/>
    </location>
</feature>
<keyword evidence="4" id="KW-1185">Reference proteome</keyword>
<feature type="compositionally biased region" description="Basic and acidic residues" evidence="1">
    <location>
        <begin position="460"/>
        <end position="469"/>
    </location>
</feature>
<feature type="compositionally biased region" description="Basic and acidic residues" evidence="1">
    <location>
        <begin position="282"/>
        <end position="294"/>
    </location>
</feature>
<dbReference type="HOGENOM" id="CLU_010834_0_0_1"/>
<dbReference type="PANTHER" id="PTHR47349:SF1">
    <property type="entry name" value="AER328WP"/>
    <property type="match status" value="1"/>
</dbReference>
<feature type="domain" description="YMC020W-like alpha/beta hydrolase" evidence="2">
    <location>
        <begin position="520"/>
        <end position="880"/>
    </location>
</feature>
<dbReference type="InterPro" id="IPR058933">
    <property type="entry name" value="YMC020W-like_ab_hydrolase"/>
</dbReference>